<dbReference type="OMA" id="REDQNPL"/>
<feature type="compositionally biased region" description="Acidic residues" evidence="2">
    <location>
        <begin position="13"/>
        <end position="48"/>
    </location>
</feature>
<keyword evidence="1" id="KW-0175">Coiled coil</keyword>
<dbReference type="EMBL" id="BFEA01000327">
    <property type="protein sequence ID" value="GBG79768.1"/>
    <property type="molecule type" value="Genomic_DNA"/>
</dbReference>
<gene>
    <name evidence="3" type="ORF">CBR_g30032</name>
</gene>
<evidence type="ECO:0000256" key="2">
    <source>
        <dbReference type="SAM" id="MobiDB-lite"/>
    </source>
</evidence>
<evidence type="ECO:0000256" key="1">
    <source>
        <dbReference type="SAM" id="Coils"/>
    </source>
</evidence>
<evidence type="ECO:0000313" key="3">
    <source>
        <dbReference type="EMBL" id="GBG79768.1"/>
    </source>
</evidence>
<protein>
    <submittedName>
        <fullName evidence="3">Uncharacterized protein</fullName>
    </submittedName>
</protein>
<comment type="caution">
    <text evidence="3">The sequence shown here is derived from an EMBL/GenBank/DDBJ whole genome shotgun (WGS) entry which is preliminary data.</text>
</comment>
<keyword evidence="4" id="KW-1185">Reference proteome</keyword>
<reference evidence="3 4" key="1">
    <citation type="journal article" date="2018" name="Cell">
        <title>The Chara Genome: Secondary Complexity and Implications for Plant Terrestrialization.</title>
        <authorList>
            <person name="Nishiyama T."/>
            <person name="Sakayama H."/>
            <person name="Vries J.D."/>
            <person name="Buschmann H."/>
            <person name="Saint-Marcoux D."/>
            <person name="Ullrich K.K."/>
            <person name="Haas F.B."/>
            <person name="Vanderstraeten L."/>
            <person name="Becker D."/>
            <person name="Lang D."/>
            <person name="Vosolsobe S."/>
            <person name="Rombauts S."/>
            <person name="Wilhelmsson P.K.I."/>
            <person name="Janitza P."/>
            <person name="Kern R."/>
            <person name="Heyl A."/>
            <person name="Rumpler F."/>
            <person name="Villalobos L.I.A.C."/>
            <person name="Clay J.M."/>
            <person name="Skokan R."/>
            <person name="Toyoda A."/>
            <person name="Suzuki Y."/>
            <person name="Kagoshima H."/>
            <person name="Schijlen E."/>
            <person name="Tajeshwar N."/>
            <person name="Catarino B."/>
            <person name="Hetherington A.J."/>
            <person name="Saltykova A."/>
            <person name="Bonnot C."/>
            <person name="Breuninger H."/>
            <person name="Symeonidi A."/>
            <person name="Radhakrishnan G.V."/>
            <person name="Van Nieuwerburgh F."/>
            <person name="Deforce D."/>
            <person name="Chang C."/>
            <person name="Karol K.G."/>
            <person name="Hedrich R."/>
            <person name="Ulvskov P."/>
            <person name="Glockner G."/>
            <person name="Delwiche C.F."/>
            <person name="Petrasek J."/>
            <person name="Van de Peer Y."/>
            <person name="Friml J."/>
            <person name="Beilby M."/>
            <person name="Dolan L."/>
            <person name="Kohara Y."/>
            <person name="Sugano S."/>
            <person name="Fujiyama A."/>
            <person name="Delaux P.-M."/>
            <person name="Quint M."/>
            <person name="TheiBen G."/>
            <person name="Hagemann M."/>
            <person name="Harholt J."/>
            <person name="Dunand C."/>
            <person name="Zachgo S."/>
            <person name="Langdale J."/>
            <person name="Maumus F."/>
            <person name="Straeten D.V.D."/>
            <person name="Gould S.B."/>
            <person name="Rensing S.A."/>
        </authorList>
    </citation>
    <scope>NUCLEOTIDE SEQUENCE [LARGE SCALE GENOMIC DNA]</scope>
    <source>
        <strain evidence="3 4">S276</strain>
    </source>
</reference>
<dbReference type="Proteomes" id="UP000265515">
    <property type="component" value="Unassembled WGS sequence"/>
</dbReference>
<accession>A0A388LBT7</accession>
<feature type="region of interest" description="Disordered" evidence="2">
    <location>
        <begin position="1"/>
        <end position="80"/>
    </location>
</feature>
<proteinExistence type="predicted"/>
<sequence>MVGRVTWRTDDSSQQEEDDQESEDDKDEEEDEEEEDKVPDEESEEEETIMATEDKAKGPAEGGETSTKLEPGREDQNPLTEEELVDAALKAAEKAVADAVREVERLKREKAEATRRGEAAARRSELLDTIAKVPADAHVADVRRKLAELLVLESAHNWDVFTS</sequence>
<name>A0A388LBT7_CHABU</name>
<feature type="coiled-coil region" evidence="1">
    <location>
        <begin position="89"/>
        <end position="123"/>
    </location>
</feature>
<organism evidence="3 4">
    <name type="scientific">Chara braunii</name>
    <name type="common">Braun's stonewort</name>
    <dbReference type="NCBI Taxonomy" id="69332"/>
    <lineage>
        <taxon>Eukaryota</taxon>
        <taxon>Viridiplantae</taxon>
        <taxon>Streptophyta</taxon>
        <taxon>Charophyceae</taxon>
        <taxon>Charales</taxon>
        <taxon>Characeae</taxon>
        <taxon>Chara</taxon>
    </lineage>
</organism>
<evidence type="ECO:0000313" key="4">
    <source>
        <dbReference type="Proteomes" id="UP000265515"/>
    </source>
</evidence>
<dbReference type="Gramene" id="GBG79768">
    <property type="protein sequence ID" value="GBG79768"/>
    <property type="gene ID" value="CBR_g30032"/>
</dbReference>
<dbReference type="AlphaFoldDB" id="A0A388LBT7"/>